<organism evidence="1">
    <name type="scientific">Uncultured archaeon GZfos26G2</name>
    <dbReference type="NCBI Taxonomy" id="3386331"/>
    <lineage>
        <taxon>Archaea</taxon>
        <taxon>Methanobacteriati</taxon>
        <taxon>Methanobacteriota</taxon>
        <taxon>Stenosarchaea group</taxon>
        <taxon>Methanomicrobia</taxon>
        <taxon>Candidatus Methanophagales</taxon>
        <taxon>Candidatus Methanophagaceae</taxon>
        <taxon>Candidatus Methanophaga</taxon>
    </lineage>
</organism>
<name>Q64CG2_UNCAG</name>
<proteinExistence type="predicted"/>
<reference evidence="1" key="1">
    <citation type="journal article" date="2004" name="Science">
        <title>Reverse methanogenesis: testing the hypothesis with environmental genomics.</title>
        <authorList>
            <person name="Hallam S.J."/>
            <person name="Putnam N."/>
            <person name="Preston C.M."/>
            <person name="Detter J.C."/>
            <person name="Rokhsar D."/>
            <person name="Richardson P.M."/>
            <person name="DeLong E.F."/>
        </authorList>
    </citation>
    <scope>NUCLEOTIDE SEQUENCE</scope>
</reference>
<accession>Q64CG2</accession>
<protein>
    <submittedName>
        <fullName evidence="1">Uncharacterized protein</fullName>
    </submittedName>
</protein>
<dbReference type="AlphaFoldDB" id="Q64CG2"/>
<dbReference type="EMBL" id="AY714836">
    <property type="protein sequence ID" value="AAU82915.1"/>
    <property type="molecule type" value="Genomic_DNA"/>
</dbReference>
<reference evidence="1" key="2">
    <citation type="submission" date="2004-08" db="EMBL/GenBank/DDBJ databases">
        <authorList>
            <person name="Putnam N."/>
            <person name="Detter J.C."/>
            <person name="Richardson P.M."/>
            <person name="Rokhsar D."/>
        </authorList>
    </citation>
    <scope>NUCLEOTIDE SEQUENCE</scope>
</reference>
<gene>
    <name evidence="1" type="ORF">GZ23H9_10</name>
</gene>
<evidence type="ECO:0000313" key="1">
    <source>
        <dbReference type="EMBL" id="AAU82915.1"/>
    </source>
</evidence>
<sequence>MSCSPLEAKALTAIVKEVYFPLLEERTIENNRPGQIVVQAIDLNEPPGKPIKKIANGSI</sequence>